<proteinExistence type="inferred from homology"/>
<gene>
    <name evidence="6" type="ORF">JW613_28410</name>
</gene>
<dbReference type="Gene3D" id="1.10.10.10">
    <property type="entry name" value="Winged helix-like DNA-binding domain superfamily/Winged helix DNA-binding domain"/>
    <property type="match status" value="1"/>
</dbReference>
<keyword evidence="7" id="KW-1185">Reference proteome</keyword>
<feature type="domain" description="HTH lysR-type" evidence="5">
    <location>
        <begin position="1"/>
        <end position="58"/>
    </location>
</feature>
<dbReference type="RefSeq" id="WP_209213741.1">
    <property type="nucleotide sequence ID" value="NZ_JAFFZM010000021.1"/>
</dbReference>
<keyword evidence="2" id="KW-0805">Transcription regulation</keyword>
<dbReference type="InterPro" id="IPR000847">
    <property type="entry name" value="LysR_HTH_N"/>
</dbReference>
<keyword evidence="4" id="KW-0804">Transcription</keyword>
<dbReference type="PANTHER" id="PTHR30346:SF0">
    <property type="entry name" value="HCA OPERON TRANSCRIPTIONAL ACTIVATOR HCAR"/>
    <property type="match status" value="1"/>
</dbReference>
<dbReference type="PROSITE" id="PS50931">
    <property type="entry name" value="HTH_LYSR"/>
    <property type="match status" value="1"/>
</dbReference>
<dbReference type="PANTHER" id="PTHR30346">
    <property type="entry name" value="TRANSCRIPTIONAL DUAL REGULATOR HCAR-RELATED"/>
    <property type="match status" value="1"/>
</dbReference>
<dbReference type="InterPro" id="IPR005119">
    <property type="entry name" value="LysR_subst-bd"/>
</dbReference>
<evidence type="ECO:0000256" key="3">
    <source>
        <dbReference type="ARBA" id="ARBA00023125"/>
    </source>
</evidence>
<protein>
    <submittedName>
        <fullName evidence="6">LysR family transcriptional regulator</fullName>
    </submittedName>
</protein>
<dbReference type="SUPFAM" id="SSF53850">
    <property type="entry name" value="Periplasmic binding protein-like II"/>
    <property type="match status" value="1"/>
</dbReference>
<evidence type="ECO:0000259" key="5">
    <source>
        <dbReference type="PROSITE" id="PS50931"/>
    </source>
</evidence>
<comment type="similarity">
    <text evidence="1">Belongs to the LysR transcriptional regulatory family.</text>
</comment>
<dbReference type="Pfam" id="PF03466">
    <property type="entry name" value="LysR_substrate"/>
    <property type="match status" value="1"/>
</dbReference>
<name>A0ABS3Y3E3_9ACTN</name>
<accession>A0ABS3Y3E3</accession>
<sequence>MERDEVTCLLILAEELHFGRTAERMHLSRARVSQLVQRLERRVGAPLFHRTSRTVTLTGLGRQLRDDLAPHQRAMDEALARAAATAARRAGELRGILHVGFSGPLAGEVVMRAAKLLGERWPGLAVEPCEVPLADPFGKLRAGAFDVQLAELPAGEADLVEGPELFSEPRVLAVPAGHRLALRGEASPEDLAELGETPLLTLREGVPVLCREQLAPARTPGGRAIPPGLPVTSVQEALVLVAAGKGALLSGAHAETYFAHPGVCYVPVPEAAALAYGLVRRRGPLAPQLQAFTEAVAGTAPPAGRP</sequence>
<dbReference type="EMBL" id="JAFFZM010000021">
    <property type="protein sequence ID" value="MBO8202184.1"/>
    <property type="molecule type" value="Genomic_DNA"/>
</dbReference>
<dbReference type="GeneID" id="96262551"/>
<dbReference type="SUPFAM" id="SSF46785">
    <property type="entry name" value="Winged helix' DNA-binding domain"/>
    <property type="match status" value="1"/>
</dbReference>
<dbReference type="InterPro" id="IPR036390">
    <property type="entry name" value="WH_DNA-bd_sf"/>
</dbReference>
<keyword evidence="3" id="KW-0238">DNA-binding</keyword>
<dbReference type="Gene3D" id="3.40.190.10">
    <property type="entry name" value="Periplasmic binding protein-like II"/>
    <property type="match status" value="2"/>
</dbReference>
<evidence type="ECO:0000313" key="7">
    <source>
        <dbReference type="Proteomes" id="UP000721954"/>
    </source>
</evidence>
<organism evidence="6 7">
    <name type="scientific">Streptomyces smyrnaeus</name>
    <dbReference type="NCBI Taxonomy" id="1387713"/>
    <lineage>
        <taxon>Bacteria</taxon>
        <taxon>Bacillati</taxon>
        <taxon>Actinomycetota</taxon>
        <taxon>Actinomycetes</taxon>
        <taxon>Kitasatosporales</taxon>
        <taxon>Streptomycetaceae</taxon>
        <taxon>Streptomyces</taxon>
    </lineage>
</organism>
<reference evidence="6 7" key="1">
    <citation type="submission" date="2021-02" db="EMBL/GenBank/DDBJ databases">
        <title>Streptomyces spirodelae sp. nov., isolated from duckweed.</title>
        <authorList>
            <person name="Saimee Y."/>
            <person name="Duangmal K."/>
        </authorList>
    </citation>
    <scope>NUCLEOTIDE SEQUENCE [LARGE SCALE GENOMIC DNA]</scope>
    <source>
        <strain evidence="6 7">DSM 42105</strain>
    </source>
</reference>
<evidence type="ECO:0000256" key="2">
    <source>
        <dbReference type="ARBA" id="ARBA00023015"/>
    </source>
</evidence>
<dbReference type="Proteomes" id="UP000721954">
    <property type="component" value="Unassembled WGS sequence"/>
</dbReference>
<comment type="caution">
    <text evidence="6">The sequence shown here is derived from an EMBL/GenBank/DDBJ whole genome shotgun (WGS) entry which is preliminary data.</text>
</comment>
<dbReference type="InterPro" id="IPR036388">
    <property type="entry name" value="WH-like_DNA-bd_sf"/>
</dbReference>
<dbReference type="Pfam" id="PF00126">
    <property type="entry name" value="HTH_1"/>
    <property type="match status" value="1"/>
</dbReference>
<evidence type="ECO:0000256" key="1">
    <source>
        <dbReference type="ARBA" id="ARBA00009437"/>
    </source>
</evidence>
<evidence type="ECO:0000313" key="6">
    <source>
        <dbReference type="EMBL" id="MBO8202184.1"/>
    </source>
</evidence>
<evidence type="ECO:0000256" key="4">
    <source>
        <dbReference type="ARBA" id="ARBA00023163"/>
    </source>
</evidence>